<dbReference type="VEuPathDB" id="FungiDB:H257_11135"/>
<dbReference type="EMBL" id="QUTD01002540">
    <property type="protein sequence ID" value="RHY75703.1"/>
    <property type="molecule type" value="Genomic_DNA"/>
</dbReference>
<dbReference type="Gene3D" id="3.40.630.10">
    <property type="entry name" value="Zn peptidases"/>
    <property type="match status" value="1"/>
</dbReference>
<evidence type="ECO:0000313" key="13">
    <source>
        <dbReference type="EMBL" id="RHY41874.1"/>
    </source>
</evidence>
<feature type="signal peptide" evidence="9">
    <location>
        <begin position="1"/>
        <end position="19"/>
    </location>
</feature>
<dbReference type="Proteomes" id="UP000265716">
    <property type="component" value="Unassembled WGS sequence"/>
</dbReference>
<dbReference type="GO" id="GO:0008235">
    <property type="term" value="F:metalloexopeptidase activity"/>
    <property type="evidence" value="ECO:0007669"/>
    <property type="project" value="InterPro"/>
</dbReference>
<evidence type="ECO:0000256" key="2">
    <source>
        <dbReference type="ARBA" id="ARBA00022438"/>
    </source>
</evidence>
<evidence type="ECO:0000313" key="17">
    <source>
        <dbReference type="EMBL" id="RHZ22762.1"/>
    </source>
</evidence>
<proteinExistence type="inferred from homology"/>
<dbReference type="EMBL" id="QUTA01003901">
    <property type="protein sequence ID" value="RHY21821.1"/>
    <property type="molecule type" value="Genomic_DNA"/>
</dbReference>
<keyword evidence="7" id="KW-0862">Zinc</keyword>
<protein>
    <recommendedName>
        <fullName evidence="10">Peptidase M28 domain-containing protein</fullName>
    </recommendedName>
</protein>
<dbReference type="InterPro" id="IPR007484">
    <property type="entry name" value="Peptidase_M28"/>
</dbReference>
<dbReference type="GO" id="GO:0006508">
    <property type="term" value="P:proteolysis"/>
    <property type="evidence" value="ECO:0007669"/>
    <property type="project" value="UniProtKB-KW"/>
</dbReference>
<evidence type="ECO:0000256" key="3">
    <source>
        <dbReference type="ARBA" id="ARBA00022670"/>
    </source>
</evidence>
<name>A0A397E3G6_APHAT</name>
<keyword evidence="4" id="KW-0479">Metal-binding</keyword>
<evidence type="ECO:0000313" key="24">
    <source>
        <dbReference type="Proteomes" id="UP000469452"/>
    </source>
</evidence>
<dbReference type="Proteomes" id="UP000266643">
    <property type="component" value="Unassembled WGS sequence"/>
</dbReference>
<feature type="domain" description="Peptidase M28" evidence="10">
    <location>
        <begin position="109"/>
        <end position="317"/>
    </location>
</feature>
<comment type="similarity">
    <text evidence="8">Belongs to the peptidase M28 family. M28E subfamily.</text>
</comment>
<dbReference type="GO" id="GO:0004177">
    <property type="term" value="F:aminopeptidase activity"/>
    <property type="evidence" value="ECO:0007669"/>
    <property type="project" value="UniProtKB-KW"/>
</dbReference>
<dbReference type="Proteomes" id="UP000283543">
    <property type="component" value="Unassembled WGS sequence"/>
</dbReference>
<accession>A0A397E3G6</accession>
<dbReference type="EMBL" id="QUTF01012584">
    <property type="protein sequence ID" value="RHZ22762.1"/>
    <property type="molecule type" value="Genomic_DNA"/>
</dbReference>
<dbReference type="PANTHER" id="PTHR12147:SF56">
    <property type="entry name" value="AMINOPEPTIDASE YDR415C-RELATED"/>
    <property type="match status" value="1"/>
</dbReference>
<dbReference type="EMBL" id="QUTE01014149">
    <property type="protein sequence ID" value="RHZ02990.1"/>
    <property type="molecule type" value="Genomic_DNA"/>
</dbReference>
<keyword evidence="2" id="KW-0031">Aminopeptidase</keyword>
<dbReference type="GO" id="GO:0046872">
    <property type="term" value="F:metal ion binding"/>
    <property type="evidence" value="ECO:0007669"/>
    <property type="project" value="UniProtKB-KW"/>
</dbReference>
<evidence type="ECO:0000256" key="1">
    <source>
        <dbReference type="ARBA" id="ARBA00001947"/>
    </source>
</evidence>
<reference evidence="11 24" key="2">
    <citation type="submission" date="2019-06" db="EMBL/GenBank/DDBJ databases">
        <title>Genomics analysis of Aphanomyces spp. identifies a new class of oomycete effector associated with host adaptation.</title>
        <authorList>
            <person name="Gaulin E."/>
        </authorList>
    </citation>
    <scope>NUCLEOTIDE SEQUENCE [LARGE SCALE GENOMIC DNA]</scope>
    <source>
        <strain evidence="11 24">E</strain>
    </source>
</reference>
<evidence type="ECO:0000313" key="19">
    <source>
        <dbReference type="Proteomes" id="UP000266196"/>
    </source>
</evidence>
<dbReference type="EMBL" id="VJMI01018899">
    <property type="protein sequence ID" value="KAF0708983.1"/>
    <property type="molecule type" value="Genomic_DNA"/>
</dbReference>
<dbReference type="EMBL" id="QUTB01008680">
    <property type="protein sequence ID" value="RHY41874.1"/>
    <property type="molecule type" value="Genomic_DNA"/>
</dbReference>
<comment type="cofactor">
    <cofactor evidence="1">
        <name>Zn(2+)</name>
        <dbReference type="ChEBI" id="CHEBI:29105"/>
    </cofactor>
</comment>
<evidence type="ECO:0000313" key="22">
    <source>
        <dbReference type="Proteomes" id="UP000283543"/>
    </source>
</evidence>
<evidence type="ECO:0000256" key="8">
    <source>
        <dbReference type="ARBA" id="ARBA00043962"/>
    </source>
</evidence>
<evidence type="ECO:0000313" key="15">
    <source>
        <dbReference type="EMBL" id="RHY75703.1"/>
    </source>
</evidence>
<reference evidence="18 19" key="1">
    <citation type="submission" date="2018-08" db="EMBL/GenBank/DDBJ databases">
        <title>Aphanomyces genome sequencing and annotation.</title>
        <authorList>
            <person name="Minardi D."/>
            <person name="Oidtmann B."/>
            <person name="Van Der Giezen M."/>
            <person name="Studholme D.J."/>
        </authorList>
    </citation>
    <scope>NUCLEOTIDE SEQUENCE [LARGE SCALE GENOMIC DNA]</scope>
    <source>
        <strain evidence="16 19">197901</strain>
        <strain evidence="15 21">D2</strain>
        <strain evidence="17 23">FDL457</strain>
        <strain evidence="14 18">SA</strain>
        <strain evidence="13 22">Si</strain>
        <strain evidence="12 20">Yx</strain>
    </source>
</reference>
<dbReference type="Proteomes" id="UP000266239">
    <property type="component" value="Unassembled WGS sequence"/>
</dbReference>
<evidence type="ECO:0000256" key="4">
    <source>
        <dbReference type="ARBA" id="ARBA00022723"/>
    </source>
</evidence>
<dbReference type="InterPro" id="IPR045175">
    <property type="entry name" value="M28_fam"/>
</dbReference>
<dbReference type="Proteomes" id="UP000469452">
    <property type="component" value="Unassembled WGS sequence"/>
</dbReference>
<evidence type="ECO:0000313" key="20">
    <source>
        <dbReference type="Proteomes" id="UP000266239"/>
    </source>
</evidence>
<evidence type="ECO:0000313" key="14">
    <source>
        <dbReference type="EMBL" id="RHY63732.1"/>
    </source>
</evidence>
<evidence type="ECO:0000256" key="7">
    <source>
        <dbReference type="ARBA" id="ARBA00022833"/>
    </source>
</evidence>
<keyword evidence="3" id="KW-0645">Protease</keyword>
<gene>
    <name evidence="11" type="ORF">AaE_013022</name>
    <name evidence="12" type="ORF">DYB25_013204</name>
    <name evidence="17" type="ORF">DYB26_007261</name>
    <name evidence="15" type="ORF">DYB30_013362</name>
    <name evidence="16" type="ORF">DYB31_013611</name>
    <name evidence="13" type="ORF">DYB34_013227</name>
    <name evidence="14" type="ORF">DYB38_011634</name>
</gene>
<dbReference type="AlphaFoldDB" id="A0A397E3G6"/>
<evidence type="ECO:0000259" key="10">
    <source>
        <dbReference type="Pfam" id="PF04389"/>
    </source>
</evidence>
<evidence type="ECO:0000256" key="9">
    <source>
        <dbReference type="SAM" id="SignalP"/>
    </source>
</evidence>
<dbReference type="Proteomes" id="UP000266196">
    <property type="component" value="Unassembled WGS sequence"/>
</dbReference>
<evidence type="ECO:0000256" key="5">
    <source>
        <dbReference type="ARBA" id="ARBA00022729"/>
    </source>
</evidence>
<evidence type="ECO:0000313" key="16">
    <source>
        <dbReference type="EMBL" id="RHZ02990.1"/>
    </source>
</evidence>
<evidence type="ECO:0000313" key="18">
    <source>
        <dbReference type="Proteomes" id="UP000265716"/>
    </source>
</evidence>
<dbReference type="PANTHER" id="PTHR12147">
    <property type="entry name" value="METALLOPEPTIDASE M28 FAMILY MEMBER"/>
    <property type="match status" value="1"/>
</dbReference>
<evidence type="ECO:0000313" key="21">
    <source>
        <dbReference type="Proteomes" id="UP000266643"/>
    </source>
</evidence>
<feature type="chain" id="PRO_5044075798" description="Peptidase M28 domain-containing protein" evidence="9">
    <location>
        <begin position="20"/>
        <end position="329"/>
    </location>
</feature>
<dbReference type="SUPFAM" id="SSF53187">
    <property type="entry name" value="Zn-dependent exopeptidases"/>
    <property type="match status" value="1"/>
</dbReference>
<dbReference type="EMBL" id="QUTC01004576">
    <property type="protein sequence ID" value="RHY63732.1"/>
    <property type="molecule type" value="Genomic_DNA"/>
</dbReference>
<dbReference type="Proteomes" id="UP000286510">
    <property type="component" value="Unassembled WGS sequence"/>
</dbReference>
<dbReference type="Pfam" id="PF04389">
    <property type="entry name" value="Peptidase_M28"/>
    <property type="match status" value="1"/>
</dbReference>
<evidence type="ECO:0000313" key="11">
    <source>
        <dbReference type="EMBL" id="KAF0708983.1"/>
    </source>
</evidence>
<comment type="caution">
    <text evidence="15">The sequence shown here is derived from an EMBL/GenBank/DDBJ whole genome shotgun (WGS) entry which is preliminary data.</text>
</comment>
<keyword evidence="5 9" id="KW-0732">Signal</keyword>
<evidence type="ECO:0000256" key="6">
    <source>
        <dbReference type="ARBA" id="ARBA00022801"/>
    </source>
</evidence>
<evidence type="ECO:0000313" key="23">
    <source>
        <dbReference type="Proteomes" id="UP000286510"/>
    </source>
</evidence>
<keyword evidence="6" id="KW-0378">Hydrolase</keyword>
<organism evidence="15 21">
    <name type="scientific">Aphanomyces astaci</name>
    <name type="common">Crayfish plague agent</name>
    <dbReference type="NCBI Taxonomy" id="112090"/>
    <lineage>
        <taxon>Eukaryota</taxon>
        <taxon>Sar</taxon>
        <taxon>Stramenopiles</taxon>
        <taxon>Oomycota</taxon>
        <taxon>Saprolegniomycetes</taxon>
        <taxon>Saprolegniales</taxon>
        <taxon>Verrucalvaceae</taxon>
        <taxon>Aphanomyces</taxon>
    </lineage>
</organism>
<sequence>MKFTLLSAAAAAVIAFASSVQETSPYPTVPTYPKLVHGVTAKIQTTDLKQSLESFVNKYANRLFNSTEGGQAWHWIYDQAVELASTEVNNTNVKVTVRPVTHEWGQYSVIARVEPTTPVKDDIVILSAHLDTLNYEDREDPVKRYIAPGADDDGSGTVTILKTLKYLLATPEWAPIRPVEFHWYAAEEFGLQGSKAVAEEYANASTAVYAQMQLDMTGYVRPGTTPVVNLLSDFINKNLNTFLEMIIGAYVGIPVTHSVCGYDCSDNYSWNMSGYPSSYPFETELGDLNPNMHSQNDTVDTIDFNHMVNFTKLAIAYAVELTQDSATSC</sequence>
<evidence type="ECO:0000313" key="12">
    <source>
        <dbReference type="EMBL" id="RHY21821.1"/>
    </source>
</evidence>